<evidence type="ECO:0000313" key="3">
    <source>
        <dbReference type="EMBL" id="EYE95280.1"/>
    </source>
</evidence>
<gene>
    <name evidence="3" type="ORF">EURHEDRAFT_530688</name>
</gene>
<protein>
    <recommendedName>
        <fullName evidence="2">DUF7905 domain-containing protein</fullName>
    </recommendedName>
</protein>
<reference evidence="4" key="1">
    <citation type="journal article" date="2014" name="Nat. Commun.">
        <title>Genomic adaptations of the halophilic Dead Sea filamentous fungus Eurotium rubrum.</title>
        <authorList>
            <person name="Kis-Papo T."/>
            <person name="Weig A.R."/>
            <person name="Riley R."/>
            <person name="Persoh D."/>
            <person name="Salamov A."/>
            <person name="Sun H."/>
            <person name="Lipzen A."/>
            <person name="Wasser S.P."/>
            <person name="Rambold G."/>
            <person name="Grigoriev I.V."/>
            <person name="Nevo E."/>
        </authorList>
    </citation>
    <scope>NUCLEOTIDE SEQUENCE [LARGE SCALE GENOMIC DNA]</scope>
    <source>
        <strain evidence="4">CBS 135680</strain>
    </source>
</reference>
<dbReference type="HOGENOM" id="CLU_017927_0_0_1"/>
<dbReference type="OrthoDB" id="4739136at2759"/>
<dbReference type="STRING" id="1388766.A0A017SG72"/>
<evidence type="ECO:0000313" key="4">
    <source>
        <dbReference type="Proteomes" id="UP000019804"/>
    </source>
</evidence>
<name>A0A017SG72_ASPRC</name>
<evidence type="ECO:0000256" key="1">
    <source>
        <dbReference type="SAM" id="MobiDB-lite"/>
    </source>
</evidence>
<evidence type="ECO:0000259" key="2">
    <source>
        <dbReference type="Pfam" id="PF25482"/>
    </source>
</evidence>
<accession>A0A017SG72</accession>
<dbReference type="InterPro" id="IPR057227">
    <property type="entry name" value="DUF7905"/>
</dbReference>
<dbReference type="GeneID" id="63702280"/>
<dbReference type="Pfam" id="PF25482">
    <property type="entry name" value="DUF7905"/>
    <property type="match status" value="1"/>
</dbReference>
<feature type="compositionally biased region" description="Polar residues" evidence="1">
    <location>
        <begin position="88"/>
        <end position="105"/>
    </location>
</feature>
<sequence>MSHEASGAQEWQLPGYGRGTPTTLRSSSKQTTTRTLESASKSPMNSQKSAAGQSQCHVSSPTPGARGPTPNGRGSGRGGFRGRGRGSYNTGRGNSSTAASRNSTHLFKDSPAKAKWRAKEEANGFIKLPTSWGSIKNEFSAAAKSKLDSRKTAASTGRYEVFEDISQKTGAFVNPPASYTQQVLYIWGDSTQVASARDILHELIAQCNSARSTKKNKIEWTKIYAHSNMKEADMDLKERRETILQQLRRVPDFPSAFPEQLLFLWPKDGPPLNESLGSHLEALDVIRAKFGCHLFTPKELPDCICALGQNHDDMRQIAHRLRTKWSEIIVSSNVKSKILVVEPPGPSSMGGQIVVKNNNQFARAFLHGNSKKGLNLEQWADRAALIQSKNNDRILSAIEKSLRGVAFVRGHLRMRVNIGSFVLDKYRRPKDDKPSYAFEEFREMLMHEQTKGRLVPGLRTNQDELLASCFQATTLLESYESEDRALERAEPAFSVNFEFLGSNNDLLRLEAEFAKCPGAQEYEVTQRRWLRPRSGGQTIDKRSPLQIAVVDFERSDWQLEIKSLDFQEASLIDSALRSFSHSINFRRTENMNDISAAPQRKVIFPVTAPVSRFVEKTAIRYRLMGTKYTFEIARYDEYSRTLVPAFTGQNPPTHVGSISEKPSTSWGASVFDPNWDNLLGQHANLLVGHSARYSPNLDTFFPPYFTPQKQSSSGEKHTGFWNFVSLVQQAAELLSPARPLSPPAPKADSKLSPSPKKPASPGDKKGKTTSNSSSPTIDAKGLTGMIDADLGTLF</sequence>
<keyword evidence="4" id="KW-1185">Reference proteome</keyword>
<feature type="region of interest" description="Disordered" evidence="1">
    <location>
        <begin position="1"/>
        <end position="111"/>
    </location>
</feature>
<proteinExistence type="predicted"/>
<dbReference type="Proteomes" id="UP000019804">
    <property type="component" value="Unassembled WGS sequence"/>
</dbReference>
<dbReference type="RefSeq" id="XP_040638968.1">
    <property type="nucleotide sequence ID" value="XM_040787156.1"/>
</dbReference>
<feature type="compositionally biased region" description="Low complexity" evidence="1">
    <location>
        <begin position="750"/>
        <end position="761"/>
    </location>
</feature>
<feature type="region of interest" description="Disordered" evidence="1">
    <location>
        <begin position="736"/>
        <end position="782"/>
    </location>
</feature>
<dbReference type="EMBL" id="KK088422">
    <property type="protein sequence ID" value="EYE95280.1"/>
    <property type="molecule type" value="Genomic_DNA"/>
</dbReference>
<organism evidence="3 4">
    <name type="scientific">Aspergillus ruber (strain CBS 135680)</name>
    <dbReference type="NCBI Taxonomy" id="1388766"/>
    <lineage>
        <taxon>Eukaryota</taxon>
        <taxon>Fungi</taxon>
        <taxon>Dikarya</taxon>
        <taxon>Ascomycota</taxon>
        <taxon>Pezizomycotina</taxon>
        <taxon>Eurotiomycetes</taxon>
        <taxon>Eurotiomycetidae</taxon>
        <taxon>Eurotiales</taxon>
        <taxon>Aspergillaceae</taxon>
        <taxon>Aspergillus</taxon>
        <taxon>Aspergillus subgen. Aspergillus</taxon>
    </lineage>
</organism>
<feature type="compositionally biased region" description="Polar residues" evidence="1">
    <location>
        <begin position="20"/>
        <end position="62"/>
    </location>
</feature>
<feature type="domain" description="DUF7905" evidence="2">
    <location>
        <begin position="377"/>
        <end position="703"/>
    </location>
</feature>
<dbReference type="AlphaFoldDB" id="A0A017SG72"/>